<dbReference type="InterPro" id="IPR036563">
    <property type="entry name" value="MoaE_sf"/>
</dbReference>
<dbReference type="EC" id="2.8.1.12" evidence="3"/>
<evidence type="ECO:0000313" key="14">
    <source>
        <dbReference type="Proteomes" id="UP001065265"/>
    </source>
</evidence>
<dbReference type="SUPFAM" id="SSF54690">
    <property type="entry name" value="Molybdopterin synthase subunit MoaE"/>
    <property type="match status" value="1"/>
</dbReference>
<dbReference type="InterPro" id="IPR003448">
    <property type="entry name" value="Mopterin_biosynth_MoaE"/>
</dbReference>
<dbReference type="RefSeq" id="WP_265557643.1">
    <property type="nucleotide sequence ID" value="NZ_CP092471.1"/>
</dbReference>
<evidence type="ECO:0000256" key="12">
    <source>
        <dbReference type="ARBA" id="ARBA00049878"/>
    </source>
</evidence>
<evidence type="ECO:0000256" key="4">
    <source>
        <dbReference type="ARBA" id="ARBA00013858"/>
    </source>
</evidence>
<comment type="similarity">
    <text evidence="2">Belongs to the MoaE family.</text>
</comment>
<evidence type="ECO:0000313" key="13">
    <source>
        <dbReference type="EMBL" id="UVI38476.1"/>
    </source>
</evidence>
<comment type="function">
    <text evidence="6">Converts molybdopterin precursor Z into molybdopterin. This requires the incorporation of two sulfur atoms into precursor Z to generate a dithiolene group. The sulfur is provided by MoaD.</text>
</comment>
<dbReference type="CDD" id="cd00756">
    <property type="entry name" value="MoaE"/>
    <property type="match status" value="1"/>
</dbReference>
<comment type="subunit">
    <text evidence="7">Heterotetramer of 2 MoaD subunits and 2 MoaE subunits. Also stable as homodimer. The enzyme changes between these two forms during catalysis.</text>
</comment>
<evidence type="ECO:0000256" key="9">
    <source>
        <dbReference type="ARBA" id="ARBA00030407"/>
    </source>
</evidence>
<reference evidence="13" key="1">
    <citation type="submission" date="2022-02" db="EMBL/GenBank/DDBJ databases">
        <title>Qipengyuania spongiae sp. nov., isolated from marine sponge.</title>
        <authorList>
            <person name="Li Z."/>
            <person name="Zhang M."/>
        </authorList>
    </citation>
    <scope>NUCLEOTIDE SEQUENCE</scope>
    <source>
        <strain evidence="13">PHS-Z21</strain>
    </source>
</reference>
<dbReference type="Proteomes" id="UP001065265">
    <property type="component" value="Chromosome"/>
</dbReference>
<evidence type="ECO:0000256" key="5">
    <source>
        <dbReference type="ARBA" id="ARBA00023150"/>
    </source>
</evidence>
<evidence type="ECO:0000256" key="11">
    <source>
        <dbReference type="ARBA" id="ARBA00032474"/>
    </source>
</evidence>
<comment type="catalytic activity">
    <reaction evidence="12">
        <text>2 [molybdopterin-synthase sulfur-carrier protein]-C-terminal-Gly-aminoethanethioate + cyclic pyranopterin phosphate + H2O = molybdopterin + 2 [molybdopterin-synthase sulfur-carrier protein]-C-terminal Gly-Gly + 2 H(+)</text>
        <dbReference type="Rhea" id="RHEA:26333"/>
        <dbReference type="Rhea" id="RHEA-COMP:12202"/>
        <dbReference type="Rhea" id="RHEA-COMP:19907"/>
        <dbReference type="ChEBI" id="CHEBI:15377"/>
        <dbReference type="ChEBI" id="CHEBI:15378"/>
        <dbReference type="ChEBI" id="CHEBI:58698"/>
        <dbReference type="ChEBI" id="CHEBI:59648"/>
        <dbReference type="ChEBI" id="CHEBI:90778"/>
        <dbReference type="ChEBI" id="CHEBI:232372"/>
        <dbReference type="EC" id="2.8.1.12"/>
    </reaction>
</comment>
<accession>A0ABY5SZH7</accession>
<evidence type="ECO:0000256" key="8">
    <source>
        <dbReference type="ARBA" id="ARBA00029745"/>
    </source>
</evidence>
<evidence type="ECO:0000256" key="10">
    <source>
        <dbReference type="ARBA" id="ARBA00030781"/>
    </source>
</evidence>
<dbReference type="Pfam" id="PF02391">
    <property type="entry name" value="MoaE"/>
    <property type="match status" value="1"/>
</dbReference>
<evidence type="ECO:0000256" key="1">
    <source>
        <dbReference type="ARBA" id="ARBA00005046"/>
    </source>
</evidence>
<evidence type="ECO:0000256" key="2">
    <source>
        <dbReference type="ARBA" id="ARBA00005426"/>
    </source>
</evidence>
<gene>
    <name evidence="13" type="ORF">L1F33_09405</name>
</gene>
<dbReference type="EMBL" id="CP092471">
    <property type="protein sequence ID" value="UVI38476.1"/>
    <property type="molecule type" value="Genomic_DNA"/>
</dbReference>
<proteinExistence type="inferred from homology"/>
<protein>
    <recommendedName>
        <fullName evidence="4">Molybdopterin synthase catalytic subunit</fullName>
        <ecNumber evidence="3">2.8.1.12</ecNumber>
    </recommendedName>
    <alternativeName>
        <fullName evidence="10">MPT synthase subunit 2</fullName>
    </alternativeName>
    <alternativeName>
        <fullName evidence="8">Molybdenum cofactor biosynthesis protein E</fullName>
    </alternativeName>
    <alternativeName>
        <fullName evidence="9">Molybdopterin-converting factor large subunit</fullName>
    </alternativeName>
    <alternativeName>
        <fullName evidence="11">Molybdopterin-converting factor subunit 2</fullName>
    </alternativeName>
</protein>
<name>A0ABY5SZH7_9SPHN</name>
<dbReference type="Gene3D" id="3.90.1170.40">
    <property type="entry name" value="Molybdopterin biosynthesis MoaE subunit"/>
    <property type="match status" value="1"/>
</dbReference>
<keyword evidence="14" id="KW-1185">Reference proteome</keyword>
<evidence type="ECO:0000256" key="3">
    <source>
        <dbReference type="ARBA" id="ARBA00011950"/>
    </source>
</evidence>
<organism evidence="13 14">
    <name type="scientific">Qipengyuania spongiae</name>
    <dbReference type="NCBI Taxonomy" id="2909673"/>
    <lineage>
        <taxon>Bacteria</taxon>
        <taxon>Pseudomonadati</taxon>
        <taxon>Pseudomonadota</taxon>
        <taxon>Alphaproteobacteria</taxon>
        <taxon>Sphingomonadales</taxon>
        <taxon>Erythrobacteraceae</taxon>
        <taxon>Qipengyuania</taxon>
    </lineage>
</organism>
<evidence type="ECO:0000256" key="6">
    <source>
        <dbReference type="ARBA" id="ARBA00025448"/>
    </source>
</evidence>
<evidence type="ECO:0000256" key="7">
    <source>
        <dbReference type="ARBA" id="ARBA00026066"/>
    </source>
</evidence>
<sequence length="159" mass="17473">MARLSVRSPADVRLLNRGLSVGEGLAAFNAAHGKAGAVASFLGKVRPDGDVKALELTHYEPLTLPGMEALAQQAVERFRLDGVLAWHRVGVMQPGDAIVLVAAAARHRRDAFDAAMFVMDHLKSAAWFWKRERRGSGPDGEWRWVEPRGADHADLARWN</sequence>
<keyword evidence="5" id="KW-0501">Molybdenum cofactor biosynthesis</keyword>
<comment type="pathway">
    <text evidence="1">Cofactor biosynthesis; molybdopterin biosynthesis.</text>
</comment>
<dbReference type="PANTHER" id="PTHR23404">
    <property type="entry name" value="MOLYBDOPTERIN SYNTHASE RELATED"/>
    <property type="match status" value="1"/>
</dbReference>